<dbReference type="Pfam" id="PF01547">
    <property type="entry name" value="SBP_bac_1"/>
    <property type="match status" value="1"/>
</dbReference>
<dbReference type="PANTHER" id="PTHR43649">
    <property type="entry name" value="ARABINOSE-BINDING PROTEIN-RELATED"/>
    <property type="match status" value="1"/>
</dbReference>
<dbReference type="InterPro" id="IPR050490">
    <property type="entry name" value="Bact_solute-bd_prot1"/>
</dbReference>
<organism evidence="7 8">
    <name type="scientific">Naasia lichenicola</name>
    <dbReference type="NCBI Taxonomy" id="2565933"/>
    <lineage>
        <taxon>Bacteria</taxon>
        <taxon>Bacillati</taxon>
        <taxon>Actinomycetota</taxon>
        <taxon>Actinomycetes</taxon>
        <taxon>Micrococcales</taxon>
        <taxon>Microbacteriaceae</taxon>
        <taxon>Naasia</taxon>
    </lineage>
</organism>
<keyword evidence="2 6" id="KW-0732">Signal</keyword>
<sequence length="431" mass="45065">MSQHSRTLRRGIKPAAIALLAASAVVLAGCSSTPAAAPTQNTDTKEFTLYAPVTESGESPYKALADAFMKANPDYKVTLDEAGGDSYGQGLTTKLQAGNAADVFEVQPGRGQLYSILTLAEGGYLLPLDDTDAKTTIPTGAEGQFTVDDKVYGQSLDFATAGLVANLALMQKDGIAEFPTTYDELIKDCGIAKDKGHSFFVIAASVVPNAGFFSLVFSGDTVYGPTPDWNEQREADKVTFADDKGWQEALGRFTELQDAGCFQESPEAGTFDTITNALVGETSYAGAIPSGAAFGLGGANPNANFVVEPFPAPKASDTIISASVNYALAINAKSPNQVAAKKFLEYATSSEGATVYPSVSGNLPAVGADFTKLPPQFAGVATLLQDGKTYPLPNSSWDSAEVYNALGTGVQGLFTKQATVKDVLEAMDAAW</sequence>
<dbReference type="Proteomes" id="UP000309133">
    <property type="component" value="Unassembled WGS sequence"/>
</dbReference>
<keyword evidence="8" id="KW-1185">Reference proteome</keyword>
<evidence type="ECO:0000256" key="6">
    <source>
        <dbReference type="SAM" id="SignalP"/>
    </source>
</evidence>
<evidence type="ECO:0000256" key="5">
    <source>
        <dbReference type="ARBA" id="ARBA00023288"/>
    </source>
</evidence>
<dbReference type="EMBL" id="SSSM01000003">
    <property type="protein sequence ID" value="THG31654.1"/>
    <property type="molecule type" value="Genomic_DNA"/>
</dbReference>
<accession>A0A4S4FN66</accession>
<evidence type="ECO:0000256" key="3">
    <source>
        <dbReference type="ARBA" id="ARBA00023136"/>
    </source>
</evidence>
<dbReference type="RefSeq" id="WP_136426774.1">
    <property type="nucleotide sequence ID" value="NZ_SSSM01000003.1"/>
</dbReference>
<evidence type="ECO:0000256" key="4">
    <source>
        <dbReference type="ARBA" id="ARBA00023139"/>
    </source>
</evidence>
<keyword evidence="1" id="KW-1003">Cell membrane</keyword>
<name>A0A4S4FN66_9MICO</name>
<comment type="caution">
    <text evidence="7">The sequence shown here is derived from an EMBL/GenBank/DDBJ whole genome shotgun (WGS) entry which is preliminary data.</text>
</comment>
<reference evidence="7 8" key="1">
    <citation type="submission" date="2019-04" db="EMBL/GenBank/DDBJ databases">
        <authorList>
            <person name="Jiang L."/>
        </authorList>
    </citation>
    <scope>NUCLEOTIDE SEQUENCE [LARGE SCALE GENOMIC DNA]</scope>
    <source>
        <strain evidence="7 8">YIM 131853</strain>
    </source>
</reference>
<protein>
    <submittedName>
        <fullName evidence="7">Extracellular solute-binding protein</fullName>
    </submittedName>
</protein>
<gene>
    <name evidence="7" type="ORF">E6C64_06175</name>
</gene>
<dbReference type="Gene3D" id="3.40.190.10">
    <property type="entry name" value="Periplasmic binding protein-like II"/>
    <property type="match status" value="2"/>
</dbReference>
<dbReference type="PROSITE" id="PS51257">
    <property type="entry name" value="PROKAR_LIPOPROTEIN"/>
    <property type="match status" value="1"/>
</dbReference>
<feature type="signal peptide" evidence="6">
    <location>
        <begin position="1"/>
        <end position="28"/>
    </location>
</feature>
<proteinExistence type="predicted"/>
<dbReference type="PANTHER" id="PTHR43649:SF33">
    <property type="entry name" value="POLYGALACTURONAN_RHAMNOGALACTURONAN-BINDING PROTEIN YTCQ"/>
    <property type="match status" value="1"/>
</dbReference>
<keyword evidence="5" id="KW-0449">Lipoprotein</keyword>
<dbReference type="OrthoDB" id="3256840at2"/>
<evidence type="ECO:0000313" key="8">
    <source>
        <dbReference type="Proteomes" id="UP000309133"/>
    </source>
</evidence>
<dbReference type="SUPFAM" id="SSF53850">
    <property type="entry name" value="Periplasmic binding protein-like II"/>
    <property type="match status" value="1"/>
</dbReference>
<dbReference type="InterPro" id="IPR006059">
    <property type="entry name" value="SBP"/>
</dbReference>
<feature type="chain" id="PRO_5038841791" evidence="6">
    <location>
        <begin position="29"/>
        <end position="431"/>
    </location>
</feature>
<evidence type="ECO:0000256" key="2">
    <source>
        <dbReference type="ARBA" id="ARBA00022729"/>
    </source>
</evidence>
<keyword evidence="4" id="KW-0564">Palmitate</keyword>
<evidence type="ECO:0000313" key="7">
    <source>
        <dbReference type="EMBL" id="THG31654.1"/>
    </source>
</evidence>
<dbReference type="AlphaFoldDB" id="A0A4S4FN66"/>
<keyword evidence="3" id="KW-0472">Membrane</keyword>
<evidence type="ECO:0000256" key="1">
    <source>
        <dbReference type="ARBA" id="ARBA00022475"/>
    </source>
</evidence>